<organism evidence="1 2">
    <name type="scientific">Psilocybe cubensis</name>
    <name type="common">Psychedelic mushroom</name>
    <name type="synonym">Stropharia cubensis</name>
    <dbReference type="NCBI Taxonomy" id="181762"/>
    <lineage>
        <taxon>Eukaryota</taxon>
        <taxon>Fungi</taxon>
        <taxon>Dikarya</taxon>
        <taxon>Basidiomycota</taxon>
        <taxon>Agaricomycotina</taxon>
        <taxon>Agaricomycetes</taxon>
        <taxon>Agaricomycetidae</taxon>
        <taxon>Agaricales</taxon>
        <taxon>Agaricineae</taxon>
        <taxon>Strophariaceae</taxon>
        <taxon>Psilocybe</taxon>
    </lineage>
</organism>
<keyword evidence="2" id="KW-1185">Reference proteome</keyword>
<accession>A0ACB8H0V4</accession>
<comment type="caution">
    <text evidence="1">The sequence shown here is derived from an EMBL/GenBank/DDBJ whole genome shotgun (WGS) entry which is preliminary data.</text>
</comment>
<name>A0ACB8H0V4_PSICU</name>
<dbReference type="EMBL" id="JAFIQS020000005">
    <property type="protein sequence ID" value="KAH9481630.1"/>
    <property type="molecule type" value="Genomic_DNA"/>
</dbReference>
<dbReference type="Proteomes" id="UP000664032">
    <property type="component" value="Unassembled WGS sequence"/>
</dbReference>
<reference evidence="1" key="1">
    <citation type="submission" date="2021-10" db="EMBL/GenBank/DDBJ databases">
        <title>Psilocybe cubensis genome.</title>
        <authorList>
            <person name="Mckernan K.J."/>
            <person name="Crawford S."/>
            <person name="Trippe A."/>
            <person name="Kane L.T."/>
            <person name="Mclaughlin S."/>
        </authorList>
    </citation>
    <scope>NUCLEOTIDE SEQUENCE</scope>
    <source>
        <strain evidence="1">MGC-MH-2018</strain>
    </source>
</reference>
<sequence>MSSNISNSKESKRTARTDDLAPPPMPVIPDNLAPPPMPVIPDNLAPPPMPVISSNLAPPPMPVIRKDLAPPPMPVIPANLAPPPMPVIPANLAPPPMPVIPANLAPPPMPVIPANLAPPPMPVIRNDTAPPPMPVIRNDTAPPPMPVIRNDTAPPPMPIIPDNLAPPPMPVIPPTLAPPPMPVIPDTLDPPPMPVIRDDVAPPLMAAHVSYTSVVDKIIMDSRPAISSERKQGRYSPPPEACHLLLQNPYFRTYGRFDSMGGYPGSPPTQSDIEFKDVTDQTAYFNPPFLYNYTEQQLRATYDQIIDSSVGDNSYDSKVTTFKNLRLHQLQSEILTYNALEEIDAGLAGIESSLEKHLYTGRDE</sequence>
<protein>
    <submittedName>
        <fullName evidence="1">Uncharacterized protein</fullName>
    </submittedName>
</protein>
<gene>
    <name evidence="1" type="ORF">JR316_0006157</name>
</gene>
<evidence type="ECO:0000313" key="2">
    <source>
        <dbReference type="Proteomes" id="UP000664032"/>
    </source>
</evidence>
<proteinExistence type="predicted"/>
<evidence type="ECO:0000313" key="1">
    <source>
        <dbReference type="EMBL" id="KAH9481630.1"/>
    </source>
</evidence>